<evidence type="ECO:0008006" key="2">
    <source>
        <dbReference type="Google" id="ProtNLM"/>
    </source>
</evidence>
<reference evidence="1" key="1">
    <citation type="submission" date="2016-10" db="EMBL/GenBank/DDBJ databases">
        <authorList>
            <person name="de Groot N.N."/>
        </authorList>
    </citation>
    <scope>NUCLEOTIDE SEQUENCE</scope>
</reference>
<protein>
    <recommendedName>
        <fullName evidence="2">Polymer-forming bactofilin</fullName>
    </recommendedName>
</protein>
<dbReference type="PANTHER" id="PTHR35024">
    <property type="entry name" value="HYPOTHETICAL CYTOSOLIC PROTEIN"/>
    <property type="match status" value="1"/>
</dbReference>
<name>A0A1W1BAT6_9ZZZZ</name>
<gene>
    <name evidence="1" type="ORF">MNB_SM-7-1135</name>
</gene>
<dbReference type="InterPro" id="IPR007607">
    <property type="entry name" value="BacA/B"/>
</dbReference>
<dbReference type="Pfam" id="PF04519">
    <property type="entry name" value="Bactofilin"/>
    <property type="match status" value="1"/>
</dbReference>
<accession>A0A1W1BAT6</accession>
<evidence type="ECO:0000313" key="1">
    <source>
        <dbReference type="EMBL" id="SFV50617.1"/>
    </source>
</evidence>
<dbReference type="AlphaFoldDB" id="A0A1W1BAT6"/>
<dbReference type="PANTHER" id="PTHR35024:SF4">
    <property type="entry name" value="POLYMER-FORMING CYTOSKELETAL PROTEIN"/>
    <property type="match status" value="1"/>
</dbReference>
<sequence>MNLECNLFVDGEFEGTINSQKEITIGKNGSIKGEIFTNHLIVRGEIIGSVVANIVEIKSGGKVSGTVESKELIIEPKGCFEGNSIVKKAELSTEV</sequence>
<proteinExistence type="predicted"/>
<dbReference type="EMBL" id="FPHB01000011">
    <property type="protein sequence ID" value="SFV50617.1"/>
    <property type="molecule type" value="Genomic_DNA"/>
</dbReference>
<organism evidence="1">
    <name type="scientific">hydrothermal vent metagenome</name>
    <dbReference type="NCBI Taxonomy" id="652676"/>
    <lineage>
        <taxon>unclassified sequences</taxon>
        <taxon>metagenomes</taxon>
        <taxon>ecological metagenomes</taxon>
    </lineage>
</organism>